<dbReference type="AlphaFoldDB" id="A0A9D9EHZ4"/>
<accession>A0A9D9EHZ4</accession>
<reference evidence="1" key="2">
    <citation type="journal article" date="2021" name="PeerJ">
        <title>Extensive microbial diversity within the chicken gut microbiome revealed by metagenomics and culture.</title>
        <authorList>
            <person name="Gilroy R."/>
            <person name="Ravi A."/>
            <person name="Getino M."/>
            <person name="Pursley I."/>
            <person name="Horton D.L."/>
            <person name="Alikhan N.F."/>
            <person name="Baker D."/>
            <person name="Gharbi K."/>
            <person name="Hall N."/>
            <person name="Watson M."/>
            <person name="Adriaenssens E.M."/>
            <person name="Foster-Nyarko E."/>
            <person name="Jarju S."/>
            <person name="Secka A."/>
            <person name="Antonio M."/>
            <person name="Oren A."/>
            <person name="Chaudhuri R.R."/>
            <person name="La Ragione R."/>
            <person name="Hildebrand F."/>
            <person name="Pallen M.J."/>
        </authorList>
    </citation>
    <scope>NUCLEOTIDE SEQUENCE</scope>
    <source>
        <strain evidence="1">20514</strain>
    </source>
</reference>
<organism evidence="1 2">
    <name type="scientific">Candidatus Cryptobacteroides merdigallinarum</name>
    <dbReference type="NCBI Taxonomy" id="2840770"/>
    <lineage>
        <taxon>Bacteria</taxon>
        <taxon>Pseudomonadati</taxon>
        <taxon>Bacteroidota</taxon>
        <taxon>Bacteroidia</taxon>
        <taxon>Bacteroidales</taxon>
        <taxon>Candidatus Cryptobacteroides</taxon>
    </lineage>
</organism>
<sequence length="381" mass="43780">MLKSKYKCFIIGNRYVCTKDPDLAAVYSMLKSVARYEQINDEFMGQLKRLIDSLEAFASNRKLLAKSLYAETRKTLTLCYDTCMLSEADFDNTCHTLVDILYKLQELEELADKTLPLAYTNLEGYDPNADYRELRIRATHVTRDMSVENTYDVDYYAEIDPFGKKVGKCIKLDCLDGGCVKLVSATEDTVTLQWGEEEFHVDLGSDASTNQYLIDNPRLSSDSLRLTFSYHKVPGYAELWSMIAKLGCDELNGKEEKHILFARKKAILHFIDKIIEHGNTGLYVAKALLTEYNNWGTCKINCLHFFRQQLLEGIERGCLTPDNHFGWEWLEVATKYNDPADFMEDIELFYEVLDTAACYGVVEAIDIMNSIWEPEQIIEED</sequence>
<comment type="caution">
    <text evidence="1">The sequence shown here is derived from an EMBL/GenBank/DDBJ whole genome shotgun (WGS) entry which is preliminary data.</text>
</comment>
<protein>
    <submittedName>
        <fullName evidence="1">Uncharacterized protein</fullName>
    </submittedName>
</protein>
<evidence type="ECO:0000313" key="2">
    <source>
        <dbReference type="Proteomes" id="UP000810252"/>
    </source>
</evidence>
<reference evidence="1" key="1">
    <citation type="submission" date="2020-10" db="EMBL/GenBank/DDBJ databases">
        <authorList>
            <person name="Gilroy R."/>
        </authorList>
    </citation>
    <scope>NUCLEOTIDE SEQUENCE</scope>
    <source>
        <strain evidence="1">20514</strain>
    </source>
</reference>
<name>A0A9D9EHZ4_9BACT</name>
<gene>
    <name evidence="1" type="ORF">IAC29_01335</name>
</gene>
<dbReference type="EMBL" id="JADIMQ010000018">
    <property type="protein sequence ID" value="MBO8447898.1"/>
    <property type="molecule type" value="Genomic_DNA"/>
</dbReference>
<dbReference type="Proteomes" id="UP000810252">
    <property type="component" value="Unassembled WGS sequence"/>
</dbReference>
<proteinExistence type="predicted"/>
<evidence type="ECO:0000313" key="1">
    <source>
        <dbReference type="EMBL" id="MBO8447898.1"/>
    </source>
</evidence>